<organism evidence="11 12">
    <name type="scientific">Treponema brennaborense (strain DSM 12168 / CIP 105900 / DD5/3)</name>
    <dbReference type="NCBI Taxonomy" id="906968"/>
    <lineage>
        <taxon>Bacteria</taxon>
        <taxon>Pseudomonadati</taxon>
        <taxon>Spirochaetota</taxon>
        <taxon>Spirochaetia</taxon>
        <taxon>Spirochaetales</taxon>
        <taxon>Treponemataceae</taxon>
        <taxon>Treponema</taxon>
    </lineage>
</organism>
<evidence type="ECO:0000256" key="8">
    <source>
        <dbReference type="SAM" id="Phobius"/>
    </source>
</evidence>
<dbReference type="Proteomes" id="UP000006546">
    <property type="component" value="Chromosome"/>
</dbReference>
<feature type="domain" description="Guanylate cyclase" evidence="9">
    <location>
        <begin position="587"/>
        <end position="722"/>
    </location>
</feature>
<evidence type="ECO:0000256" key="1">
    <source>
        <dbReference type="ARBA" id="ARBA00004196"/>
    </source>
</evidence>
<dbReference type="InterPro" id="IPR001054">
    <property type="entry name" value="A/G_cyclase"/>
</dbReference>
<dbReference type="PANTHER" id="PTHR43081:SF1">
    <property type="entry name" value="ADENYLATE CYCLASE, TERMINAL-DIFFERENTIATION SPECIFIC"/>
    <property type="match status" value="1"/>
</dbReference>
<comment type="subcellular location">
    <subcellularLocation>
        <location evidence="1">Cell envelope</location>
    </subcellularLocation>
</comment>
<proteinExistence type="inferred from homology"/>
<dbReference type="Gene3D" id="3.30.450.20">
    <property type="entry name" value="PAS domain"/>
    <property type="match status" value="1"/>
</dbReference>
<feature type="transmembrane region" description="Helical" evidence="8">
    <location>
        <begin position="484"/>
        <end position="502"/>
    </location>
</feature>
<dbReference type="InterPro" id="IPR050697">
    <property type="entry name" value="Adenylyl/Guanylyl_Cyclase_3/4"/>
</dbReference>
<evidence type="ECO:0000256" key="7">
    <source>
        <dbReference type="SAM" id="MobiDB-lite"/>
    </source>
</evidence>
<evidence type="ECO:0000259" key="10">
    <source>
        <dbReference type="PROSITE" id="PS50885"/>
    </source>
</evidence>
<dbReference type="AlphaFoldDB" id="F4LL92"/>
<evidence type="ECO:0000313" key="12">
    <source>
        <dbReference type="Proteomes" id="UP000006546"/>
    </source>
</evidence>
<dbReference type="InterPro" id="IPR029787">
    <property type="entry name" value="Nucleotide_cyclase"/>
</dbReference>
<dbReference type="eggNOG" id="COG3850">
    <property type="taxonomic scope" value="Bacteria"/>
</dbReference>
<dbReference type="GO" id="GO:0004016">
    <property type="term" value="F:adenylate cyclase activity"/>
    <property type="evidence" value="ECO:0007669"/>
    <property type="project" value="UniProtKB-ARBA"/>
</dbReference>
<reference evidence="12" key="1">
    <citation type="submission" date="2011-04" db="EMBL/GenBank/DDBJ databases">
        <title>The complete genome of Treponema brennaborense DSM 12168.</title>
        <authorList>
            <person name="Lucas S."/>
            <person name="Han J."/>
            <person name="Lapidus A."/>
            <person name="Bruce D."/>
            <person name="Goodwin L."/>
            <person name="Pitluck S."/>
            <person name="Peters L."/>
            <person name="Kyrpides N."/>
            <person name="Mavromatis K."/>
            <person name="Ivanova N."/>
            <person name="Mikhailova N."/>
            <person name="Pagani I."/>
            <person name="Teshima H."/>
            <person name="Detter J.C."/>
            <person name="Tapia R."/>
            <person name="Han C."/>
            <person name="Land M."/>
            <person name="Hauser L."/>
            <person name="Markowitz V."/>
            <person name="Cheng J.-F."/>
            <person name="Hugenholtz P."/>
            <person name="Woyke T."/>
            <person name="Wu D."/>
            <person name="Gronow S."/>
            <person name="Wellnitz S."/>
            <person name="Brambilla E."/>
            <person name="Klenk H.-P."/>
            <person name="Eisen J.A."/>
        </authorList>
    </citation>
    <scope>NUCLEOTIDE SEQUENCE [LARGE SCALE GENOMIC DNA]</scope>
    <source>
        <strain evidence="12">DSM 12168 / CIP 105900 / DD5/3</strain>
    </source>
</reference>
<dbReference type="GO" id="GO:0030313">
    <property type="term" value="C:cell envelope"/>
    <property type="evidence" value="ECO:0007669"/>
    <property type="project" value="UniProtKB-SubCell"/>
</dbReference>
<dbReference type="GO" id="GO:0035556">
    <property type="term" value="P:intracellular signal transduction"/>
    <property type="evidence" value="ECO:0007669"/>
    <property type="project" value="InterPro"/>
</dbReference>
<dbReference type="CDD" id="cd07302">
    <property type="entry name" value="CHD"/>
    <property type="match status" value="1"/>
</dbReference>
<dbReference type="PROSITE" id="PS50125">
    <property type="entry name" value="GUANYLATE_CYCLASE_2"/>
    <property type="match status" value="1"/>
</dbReference>
<keyword evidence="4 8" id="KW-0812">Transmembrane</keyword>
<keyword evidence="3" id="KW-1003">Cell membrane</keyword>
<dbReference type="KEGG" id="tbe:Trebr_0116"/>
<sequence>MAQPMIGIQVSDRPFVPLLPLGSTARKRIVLSGGQNARTAVPLILRRSETKTDLDEKIGEFEIVIPSGTKSARKSVVVEIGFEKERLLVVTVLYADMNEPNVLTFRIANTRTRQSRTLPYGTFVYPEKIETAVPEQPPTDVPPAEAEKSSAEAMPAENTLPGKPPVFENAIPPAAGQSAVPEPEPARTPEDDYYTLADSTPKSKYRISAKLIGIISLIVVSALGLITMLVSHYVTNDVRISAEENNLAINRRTAAEAETRLQSIVTNVRTLLDITGRDGASAVPPEQAAVLFFERNQDIAAVAGTQQDVLINAVFAGIGKLTPTDVSAFLTGEKNRLAQAAAGTTALLNVSPYFSTPLIALLLPDPRDGEQHALVILFSPETLSETFGISSTNSSYLVNNEGRVIAHPDADLVLKAADLSAIPIVREMRENSYENRQLLYDDAAGESFFGAYRKLPAFADAGVITVVQASIVFESVKATTRRNIYLTIAVLAVSVAVIWFFSKTISTPVKALAAAAQEIKEGKFELNLKPHTKDELGLLTESFVSMGKGLAERERLKDTFGRFINKDIAEKAMRGELSLGGETKLTTIFFSDIRSFTAISEKLEPAEVVEFLNEYMTRMVDCVNRTGGVVDKFIGDAVMAVWGAPVSSGSPERDALNCVRTALLMRSVLIEFNKNRGGDKNPIIRIGCGINTGPVVAGQIGSTERMEYTVIGDAVNFASRTESLNKPLGTDILITENTYELIKDHILAEQMPAVTVKGKEQPVRIYAVVNMPEARDIPGAGADGPQSVREIRALLGIPEPNLNGVNLDEEEKKYQIQGK</sequence>
<accession>F4LL92</accession>
<dbReference type="GO" id="GO:0006171">
    <property type="term" value="P:cAMP biosynthetic process"/>
    <property type="evidence" value="ECO:0007669"/>
    <property type="project" value="TreeGrafter"/>
</dbReference>
<dbReference type="CDD" id="cd06225">
    <property type="entry name" value="HAMP"/>
    <property type="match status" value="1"/>
</dbReference>
<evidence type="ECO:0000256" key="3">
    <source>
        <dbReference type="ARBA" id="ARBA00022475"/>
    </source>
</evidence>
<dbReference type="Gene3D" id="1.10.8.500">
    <property type="entry name" value="HAMP domain in histidine kinase"/>
    <property type="match status" value="1"/>
</dbReference>
<dbReference type="SUPFAM" id="SSF158472">
    <property type="entry name" value="HAMP domain-like"/>
    <property type="match status" value="1"/>
</dbReference>
<dbReference type="HOGENOM" id="CLU_016487_0_0_12"/>
<dbReference type="PROSITE" id="PS50885">
    <property type="entry name" value="HAMP"/>
    <property type="match status" value="1"/>
</dbReference>
<keyword evidence="6 8" id="KW-0472">Membrane</keyword>
<dbReference type="eggNOG" id="COG2114">
    <property type="taxonomic scope" value="Bacteria"/>
</dbReference>
<gene>
    <name evidence="11" type="ordered locus">Trebr_0116</name>
</gene>
<dbReference type="SUPFAM" id="SSF55073">
    <property type="entry name" value="Nucleotide cyclase"/>
    <property type="match status" value="1"/>
</dbReference>
<dbReference type="EMBL" id="CP002696">
    <property type="protein sequence ID" value="AEE15570.1"/>
    <property type="molecule type" value="Genomic_DNA"/>
</dbReference>
<dbReference type="Gene3D" id="3.30.70.1230">
    <property type="entry name" value="Nucleotide cyclase"/>
    <property type="match status" value="1"/>
</dbReference>
<name>F4LL92_TREBD</name>
<dbReference type="GO" id="GO:0016020">
    <property type="term" value="C:membrane"/>
    <property type="evidence" value="ECO:0007669"/>
    <property type="project" value="InterPro"/>
</dbReference>
<evidence type="ECO:0000313" key="11">
    <source>
        <dbReference type="EMBL" id="AEE15570.1"/>
    </source>
</evidence>
<dbReference type="STRING" id="906968.Trebr_0116"/>
<dbReference type="InterPro" id="IPR003660">
    <property type="entry name" value="HAMP_dom"/>
</dbReference>
<comment type="similarity">
    <text evidence="2">Belongs to the adenylyl cyclase class-3 family.</text>
</comment>
<evidence type="ECO:0000256" key="6">
    <source>
        <dbReference type="ARBA" id="ARBA00023136"/>
    </source>
</evidence>
<feature type="domain" description="HAMP" evidence="10">
    <location>
        <begin position="503"/>
        <end position="555"/>
    </location>
</feature>
<dbReference type="Pfam" id="PF00672">
    <property type="entry name" value="HAMP"/>
    <property type="match status" value="1"/>
</dbReference>
<dbReference type="SMART" id="SM00044">
    <property type="entry name" value="CYCc"/>
    <property type="match status" value="1"/>
</dbReference>
<dbReference type="FunFam" id="3.30.70.1230:FF:000016">
    <property type="entry name" value="Adenylate/guanylate cyclase domain-containing protein"/>
    <property type="match status" value="1"/>
</dbReference>
<dbReference type="SMART" id="SM00304">
    <property type="entry name" value="HAMP"/>
    <property type="match status" value="1"/>
</dbReference>
<keyword evidence="12" id="KW-1185">Reference proteome</keyword>
<feature type="transmembrane region" description="Helical" evidence="8">
    <location>
        <begin position="211"/>
        <end position="234"/>
    </location>
</feature>
<evidence type="ECO:0000256" key="2">
    <source>
        <dbReference type="ARBA" id="ARBA00005381"/>
    </source>
</evidence>
<protein>
    <submittedName>
        <fullName evidence="11">Adenylate/guanylate cyclase with integral membrane sensor</fullName>
    </submittedName>
</protein>
<evidence type="ECO:0000256" key="5">
    <source>
        <dbReference type="ARBA" id="ARBA00022989"/>
    </source>
</evidence>
<dbReference type="Pfam" id="PF00211">
    <property type="entry name" value="Guanylate_cyc"/>
    <property type="match status" value="1"/>
</dbReference>
<evidence type="ECO:0000256" key="4">
    <source>
        <dbReference type="ARBA" id="ARBA00022692"/>
    </source>
</evidence>
<evidence type="ECO:0000259" key="9">
    <source>
        <dbReference type="PROSITE" id="PS50125"/>
    </source>
</evidence>
<dbReference type="PANTHER" id="PTHR43081">
    <property type="entry name" value="ADENYLATE CYCLASE, TERMINAL-DIFFERENTIATION SPECIFIC-RELATED"/>
    <property type="match status" value="1"/>
</dbReference>
<feature type="region of interest" description="Disordered" evidence="7">
    <location>
        <begin position="132"/>
        <end position="188"/>
    </location>
</feature>
<keyword evidence="5 8" id="KW-1133">Transmembrane helix</keyword>
<dbReference type="CDD" id="cd18774">
    <property type="entry name" value="PDC2_HK_sensor"/>
    <property type="match status" value="1"/>
</dbReference>